<sequence length="419" mass="48196">MKKNIWLINHYAAAMYLDRAGRHYSFAKNLNERGYSPTIFCASTIHNSNNESIELGNEKYLINQVQDISFVFIKTPSYSGNGMQRIKNMFSFYRNLFPVAKEYAKKYGKPDTIVASSVHPLTLVAAIKIAKKLGVPCICEVRDLWPESLVAYGILKRKSLFTKLLYTGEKWIYKNADKLIFTMEGGKDYIIERGWDKNSGGPIDVKNIYHINNGVDLEKFNFNKNEFVLDDSDLSNEETFKVVYTGSIRQANNVKKIVEIGENIHHRGYKNIQFLIYGKGPDKESLENYCVENEITNIKFKGFIDKKYIPYVLSQSNLNIIQLFDQNELKQYGASLNKMFDYFASGKPTISDCLFGYDLIQKYKCGIVIDNATVEQLTEAIVEMSELPQEQYEVYCKNALIAARDYDFKVLTNQLEKLL</sequence>
<dbReference type="PANTHER" id="PTHR45947:SF3">
    <property type="entry name" value="SULFOQUINOVOSYL TRANSFERASE SQD2"/>
    <property type="match status" value="1"/>
</dbReference>
<name>A0A285RHL5_9BACL</name>
<dbReference type="Gene3D" id="3.40.50.2000">
    <property type="entry name" value="Glycogen Phosphorylase B"/>
    <property type="match status" value="2"/>
</dbReference>
<dbReference type="Proteomes" id="UP000219636">
    <property type="component" value="Unassembled WGS sequence"/>
</dbReference>
<dbReference type="Pfam" id="PF13439">
    <property type="entry name" value="Glyco_transf_4"/>
    <property type="match status" value="1"/>
</dbReference>
<dbReference type="GO" id="GO:0016758">
    <property type="term" value="F:hexosyltransferase activity"/>
    <property type="evidence" value="ECO:0007669"/>
    <property type="project" value="TreeGrafter"/>
</dbReference>
<keyword evidence="2" id="KW-0808">Transferase</keyword>
<dbReference type="AlphaFoldDB" id="A0A285RHL5"/>
<protein>
    <submittedName>
        <fullName evidence="2">Glycosyltransferase involved in cell wall bisynthesis</fullName>
    </submittedName>
</protein>
<dbReference type="EMBL" id="OBMQ01000001">
    <property type="protein sequence ID" value="SOB93603.1"/>
    <property type="molecule type" value="Genomic_DNA"/>
</dbReference>
<proteinExistence type="predicted"/>
<accession>A0A285RHL5</accession>
<dbReference type="CDD" id="cd03794">
    <property type="entry name" value="GT4_WbuB-like"/>
    <property type="match status" value="1"/>
</dbReference>
<feature type="domain" description="Glycosyltransferase subfamily 4-like N-terminal" evidence="1">
    <location>
        <begin position="24"/>
        <end position="219"/>
    </location>
</feature>
<evidence type="ECO:0000313" key="2">
    <source>
        <dbReference type="EMBL" id="SOB93603.1"/>
    </source>
</evidence>
<gene>
    <name evidence="2" type="ORF">SAMN05880501_101675</name>
</gene>
<dbReference type="Pfam" id="PF13692">
    <property type="entry name" value="Glyco_trans_1_4"/>
    <property type="match status" value="1"/>
</dbReference>
<evidence type="ECO:0000259" key="1">
    <source>
        <dbReference type="Pfam" id="PF13439"/>
    </source>
</evidence>
<dbReference type="InterPro" id="IPR050194">
    <property type="entry name" value="Glycosyltransferase_grp1"/>
</dbReference>
<dbReference type="PANTHER" id="PTHR45947">
    <property type="entry name" value="SULFOQUINOVOSYL TRANSFERASE SQD2"/>
    <property type="match status" value="1"/>
</dbReference>
<evidence type="ECO:0000313" key="3">
    <source>
        <dbReference type="Proteomes" id="UP000219636"/>
    </source>
</evidence>
<dbReference type="OrthoDB" id="9811902at2"/>
<reference evidence="3" key="1">
    <citation type="submission" date="2017-08" db="EMBL/GenBank/DDBJ databases">
        <authorList>
            <person name="Varghese N."/>
            <person name="Submissions S."/>
        </authorList>
    </citation>
    <scope>NUCLEOTIDE SEQUENCE [LARGE SCALE GENOMIC DNA]</scope>
    <source>
        <strain evidence="3">JC22</strain>
    </source>
</reference>
<dbReference type="InterPro" id="IPR028098">
    <property type="entry name" value="Glyco_trans_4-like_N"/>
</dbReference>
<dbReference type="SUPFAM" id="SSF53756">
    <property type="entry name" value="UDP-Glycosyltransferase/glycogen phosphorylase"/>
    <property type="match status" value="1"/>
</dbReference>
<organism evidence="2 3">
    <name type="scientific">Ureibacillus xyleni</name>
    <dbReference type="NCBI Taxonomy" id="614648"/>
    <lineage>
        <taxon>Bacteria</taxon>
        <taxon>Bacillati</taxon>
        <taxon>Bacillota</taxon>
        <taxon>Bacilli</taxon>
        <taxon>Bacillales</taxon>
        <taxon>Caryophanaceae</taxon>
        <taxon>Ureibacillus</taxon>
    </lineage>
</organism>
<dbReference type="RefSeq" id="WP_097072218.1">
    <property type="nucleotide sequence ID" value="NZ_OBMQ01000001.1"/>
</dbReference>
<keyword evidence="3" id="KW-1185">Reference proteome</keyword>